<evidence type="ECO:0000259" key="5">
    <source>
        <dbReference type="PROSITE" id="PS51767"/>
    </source>
</evidence>
<keyword evidence="6" id="KW-0378">Hydrolase</keyword>
<dbReference type="Proteomes" id="UP000235786">
    <property type="component" value="Unassembled WGS sequence"/>
</dbReference>
<name>A0A2J6RLX1_HYAVF</name>
<feature type="transmembrane region" description="Helical" evidence="3">
    <location>
        <begin position="498"/>
        <end position="521"/>
    </location>
</feature>
<dbReference type="PANTHER" id="PTHR47966">
    <property type="entry name" value="BETA-SITE APP-CLEAVING ENZYME, ISOFORM A-RELATED"/>
    <property type="match status" value="1"/>
</dbReference>
<feature type="compositionally biased region" description="Low complexity" evidence="2">
    <location>
        <begin position="464"/>
        <end position="473"/>
    </location>
</feature>
<keyword evidence="3" id="KW-0472">Membrane</keyword>
<proteinExistence type="inferred from homology"/>
<dbReference type="OrthoDB" id="3972413at2759"/>
<keyword evidence="7" id="KW-1185">Reference proteome</keyword>
<dbReference type="InterPro" id="IPR033121">
    <property type="entry name" value="PEPTIDASE_A1"/>
</dbReference>
<evidence type="ECO:0000313" key="6">
    <source>
        <dbReference type="EMBL" id="PMD39513.1"/>
    </source>
</evidence>
<gene>
    <name evidence="6" type="ORF">L207DRAFT_566490</name>
</gene>
<feature type="region of interest" description="Disordered" evidence="2">
    <location>
        <begin position="676"/>
        <end position="729"/>
    </location>
</feature>
<dbReference type="PRINTS" id="PR00792">
    <property type="entry name" value="PEPSIN"/>
</dbReference>
<dbReference type="Gene3D" id="2.40.70.10">
    <property type="entry name" value="Acid Proteases"/>
    <property type="match status" value="2"/>
</dbReference>
<evidence type="ECO:0000256" key="2">
    <source>
        <dbReference type="SAM" id="MobiDB-lite"/>
    </source>
</evidence>
<dbReference type="GO" id="GO:0006508">
    <property type="term" value="P:proteolysis"/>
    <property type="evidence" value="ECO:0007669"/>
    <property type="project" value="UniProtKB-KW"/>
</dbReference>
<comment type="similarity">
    <text evidence="1">Belongs to the peptidase A1 family.</text>
</comment>
<sequence>MAFCEGSWGAAYWVLLLLIATFNSLVQAGNVVHLAVDWKQPPPGAVQNELLRRLNARSYLQAFMYNNRSTAAYGAYMVNVTIGTPGQPVSLAIELGWSDTIVLATTAYECNQKSWTDGDGPCYGGTFDPNKSSTFLTTIPNGLDESQGDGNPNGDTVRMVGDYFTDSFGIGNSLLKDFQMGLALDSPNSTLFYGILGVGRDTNEPLSNLPNETPYPDFMDQLVSQSLINTKTFSLYLDELNSTTGSIVFGGVDTNKFSGTLEVLESPGDLVNMSSVTILDSKGTAWVMMNLTEATKTDLVTTFETSSLLTYVPESMLANLVSYFGAVDDTNNSGYVFVDCEKLTTEAGAIFQFTFGRPTAGPTINVSMSEMILPLSYGLEPQAASQVKTPFTNACILGFTALNLTVEDSLPSSYMSLGNTFLRSAYAVFDLDHNQTALAQTMFGVTESNIVELSASETGIPTLSGVAASSTSTPGGGSTSGSGTPVSNSKSGGVSGGAIAGIVIGVLAVLGAIGVMAFLWFRRRRARRPPPVTEDPTKVPRARAQELPGEDREIEKKEPVTNYDEHQLLEDDVSKPNPDQAIGKGFEIEETELLTHDDKTELPEDNAAIGATAISHELETRARPTSHEVLGSVEHPVEAPSATYSPAHAELDSYGAISPDQFEVVTLPELAAEPLQRKPLPSTIPVPRVSDISHTESTAACLSGQEVGRASSPDVRSASSGPSKVDVLQERLERVRAEKDRLSKLQQLEEMEAALQQEVLAELKKEQESDGRLS</sequence>
<keyword evidence="4" id="KW-0732">Signal</keyword>
<dbReference type="AlphaFoldDB" id="A0A2J6RLX1"/>
<evidence type="ECO:0000313" key="7">
    <source>
        <dbReference type="Proteomes" id="UP000235786"/>
    </source>
</evidence>
<reference evidence="6 7" key="1">
    <citation type="submission" date="2016-04" db="EMBL/GenBank/DDBJ databases">
        <title>A degradative enzymes factory behind the ericoid mycorrhizal symbiosis.</title>
        <authorList>
            <consortium name="DOE Joint Genome Institute"/>
            <person name="Martino E."/>
            <person name="Morin E."/>
            <person name="Grelet G."/>
            <person name="Kuo A."/>
            <person name="Kohler A."/>
            <person name="Daghino S."/>
            <person name="Barry K."/>
            <person name="Choi C."/>
            <person name="Cichocki N."/>
            <person name="Clum A."/>
            <person name="Copeland A."/>
            <person name="Hainaut M."/>
            <person name="Haridas S."/>
            <person name="Labutti K."/>
            <person name="Lindquist E."/>
            <person name="Lipzen A."/>
            <person name="Khouja H.-R."/>
            <person name="Murat C."/>
            <person name="Ohm R."/>
            <person name="Olson A."/>
            <person name="Spatafora J."/>
            <person name="Veneault-Fourrey C."/>
            <person name="Henrissat B."/>
            <person name="Grigoriev I."/>
            <person name="Martin F."/>
            <person name="Perotto S."/>
        </authorList>
    </citation>
    <scope>NUCLEOTIDE SEQUENCE [LARGE SCALE GENOMIC DNA]</scope>
    <source>
        <strain evidence="6 7">F</strain>
    </source>
</reference>
<evidence type="ECO:0000256" key="3">
    <source>
        <dbReference type="SAM" id="Phobius"/>
    </source>
</evidence>
<dbReference type="InterPro" id="IPR021109">
    <property type="entry name" value="Peptidase_aspartic_dom_sf"/>
</dbReference>
<dbReference type="STRING" id="1149755.A0A2J6RLX1"/>
<feature type="region of interest" description="Disordered" evidence="2">
    <location>
        <begin position="528"/>
        <end position="552"/>
    </location>
</feature>
<keyword evidence="6" id="KW-0645">Protease</keyword>
<feature type="region of interest" description="Disordered" evidence="2">
    <location>
        <begin position="464"/>
        <end position="491"/>
    </location>
</feature>
<feature type="domain" description="Peptidase A1" evidence="5">
    <location>
        <begin position="76"/>
        <end position="439"/>
    </location>
</feature>
<dbReference type="PROSITE" id="PS51767">
    <property type="entry name" value="PEPTIDASE_A1"/>
    <property type="match status" value="1"/>
</dbReference>
<accession>A0A2J6RLX1</accession>
<dbReference type="EMBL" id="KZ613946">
    <property type="protein sequence ID" value="PMD39513.1"/>
    <property type="molecule type" value="Genomic_DNA"/>
</dbReference>
<feature type="signal peptide" evidence="4">
    <location>
        <begin position="1"/>
        <end position="28"/>
    </location>
</feature>
<evidence type="ECO:0000256" key="4">
    <source>
        <dbReference type="SAM" id="SignalP"/>
    </source>
</evidence>
<organism evidence="6 7">
    <name type="scientific">Hyaloscypha variabilis (strain UAMH 11265 / GT02V1 / F)</name>
    <name type="common">Meliniomyces variabilis</name>
    <dbReference type="NCBI Taxonomy" id="1149755"/>
    <lineage>
        <taxon>Eukaryota</taxon>
        <taxon>Fungi</taxon>
        <taxon>Dikarya</taxon>
        <taxon>Ascomycota</taxon>
        <taxon>Pezizomycotina</taxon>
        <taxon>Leotiomycetes</taxon>
        <taxon>Helotiales</taxon>
        <taxon>Hyaloscyphaceae</taxon>
        <taxon>Hyaloscypha</taxon>
        <taxon>Hyaloscypha variabilis</taxon>
    </lineage>
</organism>
<protein>
    <submittedName>
        <fullName evidence="6">Acid protease</fullName>
    </submittedName>
</protein>
<dbReference type="PANTHER" id="PTHR47966:SF65">
    <property type="entry name" value="ASPARTIC-TYPE ENDOPEPTIDASE"/>
    <property type="match status" value="1"/>
</dbReference>
<dbReference type="Pfam" id="PF00026">
    <property type="entry name" value="Asp"/>
    <property type="match status" value="1"/>
</dbReference>
<dbReference type="InterPro" id="IPR001461">
    <property type="entry name" value="Aspartic_peptidase_A1"/>
</dbReference>
<feature type="compositionally biased region" description="Low complexity" evidence="2">
    <location>
        <begin position="481"/>
        <end position="491"/>
    </location>
</feature>
<evidence type="ECO:0000256" key="1">
    <source>
        <dbReference type="ARBA" id="ARBA00007447"/>
    </source>
</evidence>
<dbReference type="GO" id="GO:0004190">
    <property type="term" value="F:aspartic-type endopeptidase activity"/>
    <property type="evidence" value="ECO:0007669"/>
    <property type="project" value="InterPro"/>
</dbReference>
<feature type="chain" id="PRO_5014344873" evidence="4">
    <location>
        <begin position="29"/>
        <end position="774"/>
    </location>
</feature>
<keyword evidence="3" id="KW-0812">Transmembrane</keyword>
<keyword evidence="3" id="KW-1133">Transmembrane helix</keyword>
<dbReference type="SUPFAM" id="SSF50630">
    <property type="entry name" value="Acid proteases"/>
    <property type="match status" value="1"/>
</dbReference>